<evidence type="ECO:0000259" key="1">
    <source>
        <dbReference type="Pfam" id="PF10536"/>
    </source>
</evidence>
<dbReference type="AlphaFoldDB" id="A0A6V7NSL7"/>
<gene>
    <name evidence="2" type="ORF">CB5_LOCUS4804</name>
</gene>
<dbReference type="EMBL" id="LR862141">
    <property type="protein sequence ID" value="CAD1821593.1"/>
    <property type="molecule type" value="Genomic_DNA"/>
</dbReference>
<protein>
    <recommendedName>
        <fullName evidence="1">Aminotransferase-like plant mobile domain-containing protein</fullName>
    </recommendedName>
</protein>
<sequence length="117" mass="13243">MAYNPDGVTDFDVHLYLADLAYTKFIHRFAGQSPASVSKKEHTAFLLYWLCHNLFCTRSQKINRDFVPIAVTLANGEKLALDTYFLSFVYKEIFKSIKPLPSGGVVISSGCDVLWFL</sequence>
<evidence type="ECO:0000313" key="2">
    <source>
        <dbReference type="EMBL" id="CAD1821593.1"/>
    </source>
</evidence>
<proteinExistence type="predicted"/>
<accession>A0A6V7NSL7</accession>
<organism evidence="2">
    <name type="scientific">Ananas comosus var. bracteatus</name>
    <name type="common">red pineapple</name>
    <dbReference type="NCBI Taxonomy" id="296719"/>
    <lineage>
        <taxon>Eukaryota</taxon>
        <taxon>Viridiplantae</taxon>
        <taxon>Streptophyta</taxon>
        <taxon>Embryophyta</taxon>
        <taxon>Tracheophyta</taxon>
        <taxon>Spermatophyta</taxon>
        <taxon>Magnoliopsida</taxon>
        <taxon>Liliopsida</taxon>
        <taxon>Poales</taxon>
        <taxon>Bromeliaceae</taxon>
        <taxon>Bromelioideae</taxon>
        <taxon>Ananas</taxon>
    </lineage>
</organism>
<dbReference type="InterPro" id="IPR019557">
    <property type="entry name" value="AminoTfrase-like_pln_mobile"/>
</dbReference>
<name>A0A6V7NSL7_ANACO</name>
<dbReference type="Pfam" id="PF10536">
    <property type="entry name" value="PMD"/>
    <property type="match status" value="1"/>
</dbReference>
<reference evidence="2" key="1">
    <citation type="submission" date="2020-07" db="EMBL/GenBank/DDBJ databases">
        <authorList>
            <person name="Lin J."/>
        </authorList>
    </citation>
    <scope>NUCLEOTIDE SEQUENCE</scope>
</reference>
<feature type="domain" description="Aminotransferase-like plant mobile" evidence="1">
    <location>
        <begin position="22"/>
        <end position="94"/>
    </location>
</feature>